<keyword evidence="4 9" id="KW-0489">Methyltransferase</keyword>
<dbReference type="SUPFAM" id="SSF53155">
    <property type="entry name" value="Methylated DNA-protein cysteine methyltransferase domain"/>
    <property type="match status" value="1"/>
</dbReference>
<protein>
    <recommendedName>
        <fullName evidence="9">Methylated-DNA--protein-cysteine methyltransferase</fullName>
        <ecNumber evidence="9">2.1.1.63</ecNumber>
    </recommendedName>
    <alternativeName>
        <fullName evidence="9">6-O-methylguanine-DNA methyltransferase</fullName>
        <shortName evidence="9">MGMT</shortName>
    </alternativeName>
    <alternativeName>
        <fullName evidence="9">O-6-methylguanine-DNA-alkyltransferase</fullName>
    </alternativeName>
</protein>
<dbReference type="RefSeq" id="WP_091272598.1">
    <property type="nucleotide sequence ID" value="NZ_FNDK01000007.1"/>
</dbReference>
<comment type="similarity">
    <text evidence="2 9">Belongs to the MGMT family.</text>
</comment>
<comment type="subcellular location">
    <subcellularLocation>
        <location evidence="9">Cytoplasm</location>
    </subcellularLocation>
</comment>
<sequence>MSDKKYIYYTDYHSAIGPLTVAATQKGICAVQFGDKTQTLPSLKAWSKKQHIPGHMVEDKAPFMEAVYQLEEYFSHHRQTFDLPFDLYGTSFQKVVWNALSDIPYGETRSYKQIAAAIGAPKAVRAIGGANNKNPLPILLPCHRVIGNNGNMVGYGGGIDKKVYLLRLEGAISKVSS</sequence>
<evidence type="ECO:0000256" key="3">
    <source>
        <dbReference type="ARBA" id="ARBA00022490"/>
    </source>
</evidence>
<dbReference type="PANTHER" id="PTHR10815:SF5">
    <property type="entry name" value="METHYLATED-DNA--PROTEIN-CYSTEINE METHYLTRANSFERASE"/>
    <property type="match status" value="1"/>
</dbReference>
<keyword evidence="3 9" id="KW-0963">Cytoplasm</keyword>
<dbReference type="InterPro" id="IPR008332">
    <property type="entry name" value="MethylG_MeTrfase_N"/>
</dbReference>
<evidence type="ECO:0000256" key="5">
    <source>
        <dbReference type="ARBA" id="ARBA00022679"/>
    </source>
</evidence>
<dbReference type="PANTHER" id="PTHR10815">
    <property type="entry name" value="METHYLATED-DNA--PROTEIN-CYSTEINE METHYLTRANSFERASE"/>
    <property type="match status" value="1"/>
</dbReference>
<evidence type="ECO:0000256" key="8">
    <source>
        <dbReference type="ARBA" id="ARBA00049348"/>
    </source>
</evidence>
<dbReference type="GO" id="GO:0003908">
    <property type="term" value="F:methylated-DNA-[protein]-cysteine S-methyltransferase activity"/>
    <property type="evidence" value="ECO:0007669"/>
    <property type="project" value="UniProtKB-UniRule"/>
</dbReference>
<accession>A0A1G8D8X2</accession>
<dbReference type="Proteomes" id="UP000199163">
    <property type="component" value="Unassembled WGS sequence"/>
</dbReference>
<evidence type="ECO:0000256" key="7">
    <source>
        <dbReference type="ARBA" id="ARBA00023204"/>
    </source>
</evidence>
<evidence type="ECO:0000256" key="9">
    <source>
        <dbReference type="HAMAP-Rule" id="MF_00772"/>
    </source>
</evidence>
<dbReference type="OrthoDB" id="9802228at2"/>
<dbReference type="InterPro" id="IPR036217">
    <property type="entry name" value="MethylDNA_cys_MeTrfase_DNAb"/>
</dbReference>
<gene>
    <name evidence="12" type="ORF">SAMN05192534_1076</name>
</gene>
<dbReference type="InterPro" id="IPR001497">
    <property type="entry name" value="MethylDNA_cys_MeTrfase_AS"/>
</dbReference>
<proteinExistence type="inferred from homology"/>
<evidence type="ECO:0000259" key="11">
    <source>
        <dbReference type="Pfam" id="PF02870"/>
    </source>
</evidence>
<dbReference type="SUPFAM" id="SSF46767">
    <property type="entry name" value="Methylated DNA-protein cysteine methyltransferase, C-terminal domain"/>
    <property type="match status" value="1"/>
</dbReference>
<evidence type="ECO:0000256" key="6">
    <source>
        <dbReference type="ARBA" id="ARBA00022763"/>
    </source>
</evidence>
<evidence type="ECO:0000313" key="13">
    <source>
        <dbReference type="Proteomes" id="UP000199163"/>
    </source>
</evidence>
<organism evidence="12 13">
    <name type="scientific">Alteribacillus persepolensis</name>
    <dbReference type="NCBI Taxonomy" id="568899"/>
    <lineage>
        <taxon>Bacteria</taxon>
        <taxon>Bacillati</taxon>
        <taxon>Bacillota</taxon>
        <taxon>Bacilli</taxon>
        <taxon>Bacillales</taxon>
        <taxon>Bacillaceae</taxon>
        <taxon>Alteribacillus</taxon>
    </lineage>
</organism>
<dbReference type="Pfam" id="PF01035">
    <property type="entry name" value="DNA_binding_1"/>
    <property type="match status" value="1"/>
</dbReference>
<dbReference type="Pfam" id="PF02870">
    <property type="entry name" value="Methyltransf_1N"/>
    <property type="match status" value="1"/>
</dbReference>
<keyword evidence="6 9" id="KW-0227">DNA damage</keyword>
<evidence type="ECO:0000313" key="12">
    <source>
        <dbReference type="EMBL" id="SDH54112.1"/>
    </source>
</evidence>
<dbReference type="EMBL" id="FNDK01000007">
    <property type="protein sequence ID" value="SDH54112.1"/>
    <property type="molecule type" value="Genomic_DNA"/>
</dbReference>
<dbReference type="GO" id="GO:0005737">
    <property type="term" value="C:cytoplasm"/>
    <property type="evidence" value="ECO:0007669"/>
    <property type="project" value="UniProtKB-SubCell"/>
</dbReference>
<keyword evidence="13" id="KW-1185">Reference proteome</keyword>
<dbReference type="InterPro" id="IPR036388">
    <property type="entry name" value="WH-like_DNA-bd_sf"/>
</dbReference>
<feature type="active site" description="Nucleophile; methyl group acceptor" evidence="9">
    <location>
        <position position="142"/>
    </location>
</feature>
<dbReference type="AlphaFoldDB" id="A0A1G8D8X2"/>
<feature type="domain" description="Methylguanine DNA methyltransferase ribonuclease-like" evidence="11">
    <location>
        <begin position="7"/>
        <end position="87"/>
    </location>
</feature>
<feature type="domain" description="Methylated-DNA-[protein]-cysteine S-methyltransferase DNA binding" evidence="10">
    <location>
        <begin position="91"/>
        <end position="171"/>
    </location>
</feature>
<dbReference type="EC" id="2.1.1.63" evidence="9"/>
<dbReference type="GO" id="GO:0032259">
    <property type="term" value="P:methylation"/>
    <property type="evidence" value="ECO:0007669"/>
    <property type="project" value="UniProtKB-KW"/>
</dbReference>
<evidence type="ECO:0000256" key="2">
    <source>
        <dbReference type="ARBA" id="ARBA00008711"/>
    </source>
</evidence>
<dbReference type="PROSITE" id="PS00374">
    <property type="entry name" value="MGMT"/>
    <property type="match status" value="1"/>
</dbReference>
<dbReference type="CDD" id="cd06445">
    <property type="entry name" value="ATase"/>
    <property type="match status" value="1"/>
</dbReference>
<dbReference type="FunFam" id="1.10.10.10:FF:000214">
    <property type="entry name" value="Methylated-DNA--protein-cysteine methyltransferase"/>
    <property type="match status" value="1"/>
</dbReference>
<dbReference type="InterPro" id="IPR023546">
    <property type="entry name" value="MGMT"/>
</dbReference>
<dbReference type="InterPro" id="IPR014048">
    <property type="entry name" value="MethylDNA_cys_MeTrfase_DNA-bd"/>
</dbReference>
<evidence type="ECO:0000256" key="4">
    <source>
        <dbReference type="ARBA" id="ARBA00022603"/>
    </source>
</evidence>
<dbReference type="GO" id="GO:0006307">
    <property type="term" value="P:DNA alkylation repair"/>
    <property type="evidence" value="ECO:0007669"/>
    <property type="project" value="UniProtKB-UniRule"/>
</dbReference>
<dbReference type="STRING" id="568899.SAMN05192534_1076"/>
<keyword evidence="5 9" id="KW-0808">Transferase</keyword>
<evidence type="ECO:0000259" key="10">
    <source>
        <dbReference type="Pfam" id="PF01035"/>
    </source>
</evidence>
<keyword evidence="7 9" id="KW-0234">DNA repair</keyword>
<dbReference type="HAMAP" id="MF_00772">
    <property type="entry name" value="OGT"/>
    <property type="match status" value="1"/>
</dbReference>
<dbReference type="Gene3D" id="1.10.10.10">
    <property type="entry name" value="Winged helix-like DNA-binding domain superfamily/Winged helix DNA-binding domain"/>
    <property type="match status" value="1"/>
</dbReference>
<comment type="catalytic activity">
    <reaction evidence="8 9">
        <text>a 6-O-methyl-2'-deoxyguanosine in DNA + L-cysteinyl-[protein] = S-methyl-L-cysteinyl-[protein] + a 2'-deoxyguanosine in DNA</text>
        <dbReference type="Rhea" id="RHEA:24000"/>
        <dbReference type="Rhea" id="RHEA-COMP:10131"/>
        <dbReference type="Rhea" id="RHEA-COMP:10132"/>
        <dbReference type="Rhea" id="RHEA-COMP:11367"/>
        <dbReference type="Rhea" id="RHEA-COMP:11368"/>
        <dbReference type="ChEBI" id="CHEBI:29950"/>
        <dbReference type="ChEBI" id="CHEBI:82612"/>
        <dbReference type="ChEBI" id="CHEBI:85445"/>
        <dbReference type="ChEBI" id="CHEBI:85448"/>
        <dbReference type="EC" id="2.1.1.63"/>
    </reaction>
</comment>
<dbReference type="NCBIfam" id="TIGR00589">
    <property type="entry name" value="ogt"/>
    <property type="match status" value="1"/>
</dbReference>
<comment type="function">
    <text evidence="9">Involved in the cellular defense against the biological effects of O6-methylguanine (O6-MeG) and O4-methylthymine (O4-MeT) in DNA. Repairs the methylated nucleobase in DNA by stoichiometrically transferring the methyl group to a cysteine residue in the enzyme. This is a suicide reaction: the enzyme is irreversibly inactivated.</text>
</comment>
<reference evidence="12 13" key="1">
    <citation type="submission" date="2016-10" db="EMBL/GenBank/DDBJ databases">
        <authorList>
            <person name="de Groot N.N."/>
        </authorList>
    </citation>
    <scope>NUCLEOTIDE SEQUENCE [LARGE SCALE GENOMIC DNA]</scope>
    <source>
        <strain evidence="12 13">DSM 21632</strain>
    </source>
</reference>
<name>A0A1G8D8X2_9BACI</name>
<comment type="catalytic activity">
    <reaction evidence="1 9">
        <text>a 4-O-methyl-thymidine in DNA + L-cysteinyl-[protein] = a thymidine in DNA + S-methyl-L-cysteinyl-[protein]</text>
        <dbReference type="Rhea" id="RHEA:53428"/>
        <dbReference type="Rhea" id="RHEA-COMP:10131"/>
        <dbReference type="Rhea" id="RHEA-COMP:10132"/>
        <dbReference type="Rhea" id="RHEA-COMP:13555"/>
        <dbReference type="Rhea" id="RHEA-COMP:13556"/>
        <dbReference type="ChEBI" id="CHEBI:29950"/>
        <dbReference type="ChEBI" id="CHEBI:82612"/>
        <dbReference type="ChEBI" id="CHEBI:137386"/>
        <dbReference type="ChEBI" id="CHEBI:137387"/>
        <dbReference type="EC" id="2.1.1.63"/>
    </reaction>
</comment>
<dbReference type="Gene3D" id="3.30.160.70">
    <property type="entry name" value="Methylated DNA-protein cysteine methyltransferase domain"/>
    <property type="match status" value="1"/>
</dbReference>
<comment type="miscellaneous">
    <text evidence="9">This enzyme catalyzes only one turnover and therefore is not strictly catalytic. According to one definition, an enzyme is a biocatalyst that acts repeatedly and over many reaction cycles.</text>
</comment>
<dbReference type="InterPro" id="IPR036631">
    <property type="entry name" value="MGMT_N_sf"/>
</dbReference>
<evidence type="ECO:0000256" key="1">
    <source>
        <dbReference type="ARBA" id="ARBA00001286"/>
    </source>
</evidence>